<proteinExistence type="predicted"/>
<evidence type="ECO:0000313" key="3">
    <source>
        <dbReference type="Proteomes" id="UP000299102"/>
    </source>
</evidence>
<feature type="region of interest" description="Disordered" evidence="1">
    <location>
        <begin position="39"/>
        <end position="66"/>
    </location>
</feature>
<name>A0A4C1Z4U5_EUMVA</name>
<sequence>MKPVMVADAPRRELQGHVLVHEFMSICYALAGGVVIEREGMRERKERGGKRKFGRAAKSLSPPSPP</sequence>
<gene>
    <name evidence="2" type="ORF">EVAR_60325_1</name>
</gene>
<comment type="caution">
    <text evidence="2">The sequence shown here is derived from an EMBL/GenBank/DDBJ whole genome shotgun (WGS) entry which is preliminary data.</text>
</comment>
<evidence type="ECO:0000313" key="2">
    <source>
        <dbReference type="EMBL" id="GBP83626.1"/>
    </source>
</evidence>
<dbReference type="AlphaFoldDB" id="A0A4C1Z4U5"/>
<organism evidence="2 3">
    <name type="scientific">Eumeta variegata</name>
    <name type="common">Bagworm moth</name>
    <name type="synonym">Eumeta japonica</name>
    <dbReference type="NCBI Taxonomy" id="151549"/>
    <lineage>
        <taxon>Eukaryota</taxon>
        <taxon>Metazoa</taxon>
        <taxon>Ecdysozoa</taxon>
        <taxon>Arthropoda</taxon>
        <taxon>Hexapoda</taxon>
        <taxon>Insecta</taxon>
        <taxon>Pterygota</taxon>
        <taxon>Neoptera</taxon>
        <taxon>Endopterygota</taxon>
        <taxon>Lepidoptera</taxon>
        <taxon>Glossata</taxon>
        <taxon>Ditrysia</taxon>
        <taxon>Tineoidea</taxon>
        <taxon>Psychidae</taxon>
        <taxon>Oiketicinae</taxon>
        <taxon>Eumeta</taxon>
    </lineage>
</organism>
<dbReference type="EMBL" id="BGZK01001630">
    <property type="protein sequence ID" value="GBP83626.1"/>
    <property type="molecule type" value="Genomic_DNA"/>
</dbReference>
<protein>
    <submittedName>
        <fullName evidence="2">Uncharacterized protein</fullName>
    </submittedName>
</protein>
<dbReference type="Proteomes" id="UP000299102">
    <property type="component" value="Unassembled WGS sequence"/>
</dbReference>
<evidence type="ECO:0000256" key="1">
    <source>
        <dbReference type="SAM" id="MobiDB-lite"/>
    </source>
</evidence>
<accession>A0A4C1Z4U5</accession>
<keyword evidence="3" id="KW-1185">Reference proteome</keyword>
<reference evidence="2 3" key="1">
    <citation type="journal article" date="2019" name="Commun. Biol.">
        <title>The bagworm genome reveals a unique fibroin gene that provides high tensile strength.</title>
        <authorList>
            <person name="Kono N."/>
            <person name="Nakamura H."/>
            <person name="Ohtoshi R."/>
            <person name="Tomita M."/>
            <person name="Numata K."/>
            <person name="Arakawa K."/>
        </authorList>
    </citation>
    <scope>NUCLEOTIDE SEQUENCE [LARGE SCALE GENOMIC DNA]</scope>
</reference>